<dbReference type="AlphaFoldDB" id="A0A6A4TMY1"/>
<accession>A0A6A4TMY1</accession>
<dbReference type="GO" id="GO:0005977">
    <property type="term" value="P:glycogen metabolic process"/>
    <property type="evidence" value="ECO:0007669"/>
    <property type="project" value="UniProtKB-KW"/>
</dbReference>
<keyword evidence="7" id="KW-0812">Transmembrane</keyword>
<comment type="catalytic activity">
    <reaction evidence="18">
        <text>O-phospho-L-seryl-[protein] + H2O = L-seryl-[protein] + phosphate</text>
        <dbReference type="Rhea" id="RHEA:20629"/>
        <dbReference type="Rhea" id="RHEA-COMP:9863"/>
        <dbReference type="Rhea" id="RHEA-COMP:11604"/>
        <dbReference type="ChEBI" id="CHEBI:15377"/>
        <dbReference type="ChEBI" id="CHEBI:29999"/>
        <dbReference type="ChEBI" id="CHEBI:43474"/>
        <dbReference type="ChEBI" id="CHEBI:83421"/>
        <dbReference type="EC" id="3.1.3.16"/>
    </reaction>
</comment>
<dbReference type="PANTHER" id="PTHR13572">
    <property type="entry name" value="ENDO-ALPHA-1,2-MANNOSIDASE"/>
    <property type="match status" value="1"/>
</dbReference>
<dbReference type="Gene3D" id="3.20.20.80">
    <property type="entry name" value="Glycosidases"/>
    <property type="match status" value="1"/>
</dbReference>
<evidence type="ECO:0000256" key="2">
    <source>
        <dbReference type="ARBA" id="ARBA00004323"/>
    </source>
</evidence>
<evidence type="ECO:0000256" key="3">
    <source>
        <dbReference type="ARBA" id="ARBA00005333"/>
    </source>
</evidence>
<evidence type="ECO:0000313" key="24">
    <source>
        <dbReference type="EMBL" id="KAF0044131.1"/>
    </source>
</evidence>
<evidence type="ECO:0000256" key="20">
    <source>
        <dbReference type="ARBA" id="ARBA00049330"/>
    </source>
</evidence>
<comment type="catalytic activity">
    <reaction evidence="19 21">
        <text>O-phospho-L-threonyl-[protein] + H2O = L-threonyl-[protein] + phosphate</text>
        <dbReference type="Rhea" id="RHEA:47004"/>
        <dbReference type="Rhea" id="RHEA-COMP:11060"/>
        <dbReference type="Rhea" id="RHEA-COMP:11605"/>
        <dbReference type="ChEBI" id="CHEBI:15377"/>
        <dbReference type="ChEBI" id="CHEBI:30013"/>
        <dbReference type="ChEBI" id="CHEBI:43474"/>
        <dbReference type="ChEBI" id="CHEBI:61977"/>
        <dbReference type="EC" id="3.1.3.16"/>
    </reaction>
</comment>
<dbReference type="Pfam" id="PF00149">
    <property type="entry name" value="Metallophos"/>
    <property type="match status" value="1"/>
</dbReference>
<dbReference type="Gene3D" id="3.60.21.10">
    <property type="match status" value="1"/>
</dbReference>
<evidence type="ECO:0000256" key="16">
    <source>
        <dbReference type="ARBA" id="ARBA00023277"/>
    </source>
</evidence>
<evidence type="ECO:0000256" key="5">
    <source>
        <dbReference type="ARBA" id="ARBA00022600"/>
    </source>
</evidence>
<keyword evidence="17" id="KW-0131">Cell cycle</keyword>
<comment type="subcellular location">
    <subcellularLocation>
        <location evidence="2">Golgi apparatus membrane</location>
        <topology evidence="2">Single-pass type II membrane protein</topology>
    </subcellularLocation>
</comment>
<dbReference type="GO" id="GO:0000139">
    <property type="term" value="C:Golgi membrane"/>
    <property type="evidence" value="ECO:0007669"/>
    <property type="project" value="UniProtKB-SubCell"/>
</dbReference>
<feature type="domain" description="Serine/threonine specific protein phosphatases" evidence="23">
    <location>
        <begin position="92"/>
        <end position="97"/>
    </location>
</feature>
<comment type="cofactor">
    <cofactor evidence="1">
        <name>Mn(2+)</name>
        <dbReference type="ChEBI" id="CHEBI:29035"/>
    </cofactor>
</comment>
<organism evidence="24 25">
    <name type="scientific">Scophthalmus maximus</name>
    <name type="common">Turbot</name>
    <name type="synonym">Psetta maxima</name>
    <dbReference type="NCBI Taxonomy" id="52904"/>
    <lineage>
        <taxon>Eukaryota</taxon>
        <taxon>Metazoa</taxon>
        <taxon>Chordata</taxon>
        <taxon>Craniata</taxon>
        <taxon>Vertebrata</taxon>
        <taxon>Euteleostomi</taxon>
        <taxon>Actinopterygii</taxon>
        <taxon>Neopterygii</taxon>
        <taxon>Teleostei</taxon>
        <taxon>Neoteleostei</taxon>
        <taxon>Acanthomorphata</taxon>
        <taxon>Carangaria</taxon>
        <taxon>Pleuronectiformes</taxon>
        <taxon>Pleuronectoidei</taxon>
        <taxon>Scophthalmidae</taxon>
        <taxon>Scophthalmus</taxon>
    </lineage>
</organism>
<evidence type="ECO:0000256" key="6">
    <source>
        <dbReference type="ARBA" id="ARBA00022618"/>
    </source>
</evidence>
<dbReference type="CDD" id="cd11574">
    <property type="entry name" value="GH99"/>
    <property type="match status" value="1"/>
</dbReference>
<evidence type="ECO:0000256" key="21">
    <source>
        <dbReference type="RuleBase" id="RU004273"/>
    </source>
</evidence>
<reference evidence="24 25" key="1">
    <citation type="submission" date="2019-06" db="EMBL/GenBank/DDBJ databases">
        <title>Draft genomes of female and male turbot (Scophthalmus maximus).</title>
        <authorList>
            <person name="Xu H."/>
            <person name="Xu X.-W."/>
            <person name="Shao C."/>
            <person name="Chen S."/>
        </authorList>
    </citation>
    <scope>NUCLEOTIDE SEQUENCE [LARGE SCALE GENOMIC DNA]</scope>
    <source>
        <strain evidence="24">Ysfricsl-2016a</strain>
        <tissue evidence="24">Blood</tissue>
    </source>
</reference>
<keyword evidence="14" id="KW-0472">Membrane</keyword>
<keyword evidence="13" id="KW-0333">Golgi apparatus</keyword>
<keyword evidence="12" id="KW-1133">Transmembrane helix</keyword>
<dbReference type="InterPro" id="IPR031675">
    <property type="entry name" value="STPPase_N"/>
</dbReference>
<dbReference type="GO" id="GO:0051301">
    <property type="term" value="P:cell division"/>
    <property type="evidence" value="ECO:0007669"/>
    <property type="project" value="UniProtKB-KW"/>
</dbReference>
<keyword evidence="11" id="KW-0735">Signal-anchor</keyword>
<dbReference type="SMART" id="SM00156">
    <property type="entry name" value="PP2Ac"/>
    <property type="match status" value="1"/>
</dbReference>
<keyword evidence="8" id="KW-0479">Metal-binding</keyword>
<evidence type="ECO:0000256" key="4">
    <source>
        <dbReference type="ARBA" id="ARBA00009559"/>
    </source>
</evidence>
<evidence type="ECO:0000256" key="9">
    <source>
        <dbReference type="ARBA" id="ARBA00022801"/>
    </source>
</evidence>
<name>A0A6A4TMY1_SCOMX</name>
<dbReference type="InterPro" id="IPR004843">
    <property type="entry name" value="Calcineurin-like_PHP"/>
</dbReference>
<keyword evidence="15" id="KW-0464">Manganese</keyword>
<keyword evidence="16" id="KW-0119">Carbohydrate metabolism</keyword>
<dbReference type="PANTHER" id="PTHR13572:SF1">
    <property type="entry name" value="GLYCOPROTEIN ENDO-ALPHA-1,2-MANNOSIDASE"/>
    <property type="match status" value="1"/>
</dbReference>
<dbReference type="InterPro" id="IPR029052">
    <property type="entry name" value="Metallo-depent_PP-like"/>
</dbReference>
<keyword evidence="9 21" id="KW-0378">Hydrolase</keyword>
<dbReference type="GO" id="GO:0004569">
    <property type="term" value="F:glycoprotein endo-alpha-1,2-mannosidase activity"/>
    <property type="evidence" value="ECO:0007669"/>
    <property type="project" value="UniProtKB-EC"/>
</dbReference>
<evidence type="ECO:0000256" key="15">
    <source>
        <dbReference type="ARBA" id="ARBA00023211"/>
    </source>
</evidence>
<comment type="similarity">
    <text evidence="4">Belongs to the glycosyl hydrolase 99 family.</text>
</comment>
<evidence type="ECO:0000256" key="17">
    <source>
        <dbReference type="ARBA" id="ARBA00023306"/>
    </source>
</evidence>
<dbReference type="FunFam" id="3.60.21.10:FF:000007">
    <property type="entry name" value="Serine/threonine-protein phosphatase"/>
    <property type="match status" value="1"/>
</dbReference>
<comment type="similarity">
    <text evidence="3">Belongs to the PPP phosphatase family. PP-1 subfamily.</text>
</comment>
<dbReference type="PROSITE" id="PS00125">
    <property type="entry name" value="SER_THR_PHOSPHATASE"/>
    <property type="match status" value="1"/>
</dbReference>
<dbReference type="FunFam" id="3.20.20.80:FF:000019">
    <property type="entry name" value="glycoprotein endo-alpha-1,2-mannosidase"/>
    <property type="match status" value="1"/>
</dbReference>
<evidence type="ECO:0000256" key="18">
    <source>
        <dbReference type="ARBA" id="ARBA00047761"/>
    </source>
</evidence>
<evidence type="ECO:0000259" key="23">
    <source>
        <dbReference type="PROSITE" id="PS00125"/>
    </source>
</evidence>
<proteinExistence type="inferred from homology"/>
<evidence type="ECO:0000256" key="12">
    <source>
        <dbReference type="ARBA" id="ARBA00022989"/>
    </source>
</evidence>
<evidence type="ECO:0000256" key="11">
    <source>
        <dbReference type="ARBA" id="ARBA00022968"/>
    </source>
</evidence>
<dbReference type="InterPro" id="IPR026071">
    <property type="entry name" value="Glyco_Hydrolase_99"/>
</dbReference>
<sequence length="736" mass="84398">MTEAEVRGLCIKSREIFLSQPILLELEAPLKICGDIHGQYTDLLRLFEYGGFPPEANYLFLGDYVDRGKQSLETICLLLAYKIKYPENFFLLRGNHECASINRIYGFYDECKRRFNIKLWKTFTDCFNCLPIAAIIDEKIFCCHGGLSPDLQSMEQIRRIMRPTDVPDTGLLCDLLWSDPDKDVQGWGENDRGVSFTFGADVVSKFLNRHDLDLICRAHQVVEDGYEFFAKRQLVTLFSAPNYCGEFDNAGGMMSVDESLMCSFQILKPSEKKAKYQYGGVNSGRPVTPPRTTQAPKKSEKIPATLYPHHPTCPAVLKALTPEDAPFSSPVGVELLFPDRKSDNQILRENDNKPHQIKMDDAPKSDKDKELEATLRKFAPPNYYLHAFYYTWFGAPEFDGKYIHWDHPQLPHWDFKVAHGYPQGRHSPPDDIGSNFYPSLGAYSSRDPSIIEAHMQQLRTAAIGVIAVSWYPPNMKDDNGEATDDIVPLLLEVAQKYHIKVAFHIEPYKGRDEVNMFSNVKYIIEKYGEHPAFFKYRTNTGKLLPLFYVYDSYLMNSEQWAKLLKHTESNSIRDTPYDAIFVALLVEEKHKRDILTAGFDGIYTYFATNGFSYGSTQRKWDSIKAFCEDNNLIFIPSVGPGYIDTSIRPWNFQNTRNRINGKYYETSLSAALQARPDFISITSFNEWHEGTQIEMAIPKASQTVYLDYLPNKPAIYLEITSKWAAIFGGERRKWQD</sequence>
<feature type="region of interest" description="Disordered" evidence="22">
    <location>
        <begin position="342"/>
        <end position="367"/>
    </location>
</feature>
<feature type="region of interest" description="Disordered" evidence="22">
    <location>
        <begin position="277"/>
        <end position="296"/>
    </location>
</feature>
<evidence type="ECO:0000256" key="14">
    <source>
        <dbReference type="ARBA" id="ARBA00023136"/>
    </source>
</evidence>
<dbReference type="SUPFAM" id="SSF56300">
    <property type="entry name" value="Metallo-dependent phosphatases"/>
    <property type="match status" value="1"/>
</dbReference>
<keyword evidence="10" id="KW-0904">Protein phosphatase</keyword>
<evidence type="ECO:0000256" key="8">
    <source>
        <dbReference type="ARBA" id="ARBA00022723"/>
    </source>
</evidence>
<dbReference type="InterPro" id="IPR006186">
    <property type="entry name" value="Ser/Thr-sp_prot-phosphatase"/>
</dbReference>
<evidence type="ECO:0000256" key="7">
    <source>
        <dbReference type="ARBA" id="ARBA00022692"/>
    </source>
</evidence>
<dbReference type="Proteomes" id="UP000438429">
    <property type="component" value="Unassembled WGS sequence"/>
</dbReference>
<keyword evidence="5" id="KW-0321">Glycogen metabolism</keyword>
<dbReference type="EMBL" id="VEVO01000003">
    <property type="protein sequence ID" value="KAF0044131.1"/>
    <property type="molecule type" value="Genomic_DNA"/>
</dbReference>
<comment type="caution">
    <text evidence="24">The sequence shown here is derived from an EMBL/GenBank/DDBJ whole genome shotgun (WGS) entry which is preliminary data.</text>
</comment>
<evidence type="ECO:0000256" key="22">
    <source>
        <dbReference type="SAM" id="MobiDB-lite"/>
    </source>
</evidence>
<protein>
    <recommendedName>
        <fullName evidence="21">Serine/threonine-protein phosphatase</fullName>
        <ecNumber evidence="21">3.1.3.16</ecNumber>
    </recommendedName>
</protein>
<keyword evidence="6" id="KW-0132">Cell division</keyword>
<evidence type="ECO:0000256" key="1">
    <source>
        <dbReference type="ARBA" id="ARBA00001936"/>
    </source>
</evidence>
<dbReference type="Pfam" id="PF16891">
    <property type="entry name" value="STPPase_N"/>
    <property type="match status" value="1"/>
</dbReference>
<evidence type="ECO:0000256" key="13">
    <source>
        <dbReference type="ARBA" id="ARBA00023034"/>
    </source>
</evidence>
<evidence type="ECO:0000256" key="10">
    <source>
        <dbReference type="ARBA" id="ARBA00022912"/>
    </source>
</evidence>
<gene>
    <name evidence="24" type="ORF">F2P81_003289</name>
</gene>
<dbReference type="Pfam" id="PF16317">
    <property type="entry name" value="Glyco_hydro_99"/>
    <property type="match status" value="1"/>
</dbReference>
<evidence type="ECO:0000256" key="19">
    <source>
        <dbReference type="ARBA" id="ARBA00048336"/>
    </source>
</evidence>
<dbReference type="GO" id="GO:0004722">
    <property type="term" value="F:protein serine/threonine phosphatase activity"/>
    <property type="evidence" value="ECO:0007669"/>
    <property type="project" value="UniProtKB-EC"/>
</dbReference>
<dbReference type="GO" id="GO:0046872">
    <property type="term" value="F:metal ion binding"/>
    <property type="evidence" value="ECO:0007669"/>
    <property type="project" value="UniProtKB-KW"/>
</dbReference>
<evidence type="ECO:0000313" key="25">
    <source>
        <dbReference type="Proteomes" id="UP000438429"/>
    </source>
</evidence>
<dbReference type="CDD" id="cd07414">
    <property type="entry name" value="MPP_PP1_PPKL"/>
    <property type="match status" value="1"/>
</dbReference>
<comment type="catalytic activity">
    <reaction evidence="20">
        <text>N-{alpha-Glc-(1-&gt;3)-alpha-Man-(1-&gt;2)-alpha-Man-(1-&gt;2)-alpha-Man-(1-&gt;3)-[alpha-Man-(1-&gt;2)-alpha-Man-(1-&gt;3)-[alpha-Man-(1-&gt;2)-alpha-Man-(1-&gt;6)]-alpha-Man-(1-&gt;6)]-beta-Man-(1-&gt;4)-beta-GlcNAc-(1-&gt;4)-beta-GlcNAc}-L-asparaginyl-[protein] + H2O = alpha-D-glucosyl-(1-&gt;3)-D-mannopyranose + N(4)-{alpha-D-Man-(1-&gt;2)-alpha-D-Man-(1-&gt;3)-[alpha-D-Man-(1-&gt;2)-alpha-D-Man-(1-&gt;3)-[alpha-D-Man-(1-&gt;2)-alpha-D-Man-(1-&gt;6)]-alpha-D-Man-(1-&gt;6)]-beta-D-Man-(1-&gt;4)-beta-D-GlaNAc-(1-&gt;4)-beta-D-GlcNAc}-L-asparaginyl-[protein] (N-glucan mannose isomer 8A1,2,3B1,2)</text>
        <dbReference type="Rhea" id="RHEA:54824"/>
        <dbReference type="Rhea" id="RHEA-COMP:14010"/>
        <dbReference type="Rhea" id="RHEA-COMP:14011"/>
        <dbReference type="ChEBI" id="CHEBI:15377"/>
        <dbReference type="ChEBI" id="CHEBI:52996"/>
        <dbReference type="ChEBI" id="CHEBI:59080"/>
        <dbReference type="ChEBI" id="CHEBI:60627"/>
        <dbReference type="EC" id="3.2.1.130"/>
    </reaction>
</comment>
<dbReference type="EC" id="3.1.3.16" evidence="21"/>
<dbReference type="PRINTS" id="PR00114">
    <property type="entry name" value="STPHPHTASE"/>
</dbReference>